<organism evidence="11 12">
    <name type="scientific">Ornithinibacillus caprae</name>
    <dbReference type="NCBI Taxonomy" id="2678566"/>
    <lineage>
        <taxon>Bacteria</taxon>
        <taxon>Bacillati</taxon>
        <taxon>Bacillota</taxon>
        <taxon>Bacilli</taxon>
        <taxon>Bacillales</taxon>
        <taxon>Bacillaceae</taxon>
        <taxon>Ornithinibacillus</taxon>
    </lineage>
</organism>
<dbReference type="EMBL" id="WOCA01000002">
    <property type="protein sequence ID" value="MUK87640.1"/>
    <property type="molecule type" value="Genomic_DNA"/>
</dbReference>
<comment type="caution">
    <text evidence="11">The sequence shown here is derived from an EMBL/GenBank/DDBJ whole genome shotgun (WGS) entry which is preliminary data.</text>
</comment>
<dbReference type="RefSeq" id="WP_155667489.1">
    <property type="nucleotide sequence ID" value="NZ_WOCA01000002.1"/>
</dbReference>
<keyword evidence="4" id="KW-0997">Cell inner membrane</keyword>
<protein>
    <submittedName>
        <fullName evidence="11">TRAP transporter small permease subunit</fullName>
    </submittedName>
</protein>
<keyword evidence="6 9" id="KW-1133">Transmembrane helix</keyword>
<keyword evidence="3" id="KW-1003">Cell membrane</keyword>
<evidence type="ECO:0000313" key="11">
    <source>
        <dbReference type="EMBL" id="MUK87640.1"/>
    </source>
</evidence>
<dbReference type="InterPro" id="IPR055348">
    <property type="entry name" value="DctQ"/>
</dbReference>
<feature type="transmembrane region" description="Helical" evidence="9">
    <location>
        <begin position="20"/>
        <end position="40"/>
    </location>
</feature>
<keyword evidence="5 9" id="KW-0812">Transmembrane</keyword>
<reference evidence="11 12" key="1">
    <citation type="submission" date="2019-11" db="EMBL/GenBank/DDBJ databases">
        <authorList>
            <person name="Li X."/>
        </authorList>
    </citation>
    <scope>NUCLEOTIDE SEQUENCE [LARGE SCALE GENOMIC DNA]</scope>
    <source>
        <strain evidence="11 12">L9</strain>
    </source>
</reference>
<feature type="transmembrane region" description="Helical" evidence="9">
    <location>
        <begin position="93"/>
        <end position="115"/>
    </location>
</feature>
<evidence type="ECO:0000256" key="6">
    <source>
        <dbReference type="ARBA" id="ARBA00022989"/>
    </source>
</evidence>
<sequence length="171" mass="19828">MLSKIYKKMLAIVEFIIEHLATFLFILFFIAAILQVFFRFVLNAPLTWSEEAARYLNLWSVLLGAALAVKHRDHLRVDLVDNLVKKWPYRAQIGFYFFTTIISGLLVLSFLSGSIQMTIDRWNVPLTMLPLSQGVIYLALLVSSILMLWFFTHQLIHYIIDFIKNKGGEVE</sequence>
<feature type="transmembrane region" description="Helical" evidence="9">
    <location>
        <begin position="52"/>
        <end position="69"/>
    </location>
</feature>
<keyword evidence="2" id="KW-0813">Transport</keyword>
<feature type="transmembrane region" description="Helical" evidence="9">
    <location>
        <begin position="135"/>
        <end position="156"/>
    </location>
</feature>
<evidence type="ECO:0000256" key="4">
    <source>
        <dbReference type="ARBA" id="ARBA00022519"/>
    </source>
</evidence>
<name>A0A6N8FDN9_9BACI</name>
<keyword evidence="7 9" id="KW-0472">Membrane</keyword>
<evidence type="ECO:0000256" key="3">
    <source>
        <dbReference type="ARBA" id="ARBA00022475"/>
    </source>
</evidence>
<comment type="subcellular location">
    <subcellularLocation>
        <location evidence="1">Cell inner membrane</location>
        <topology evidence="1">Multi-pass membrane protein</topology>
    </subcellularLocation>
</comment>
<dbReference type="PANTHER" id="PTHR35011">
    <property type="entry name" value="2,3-DIKETO-L-GULONATE TRAP TRANSPORTER SMALL PERMEASE PROTEIN YIAM"/>
    <property type="match status" value="1"/>
</dbReference>
<evidence type="ECO:0000256" key="7">
    <source>
        <dbReference type="ARBA" id="ARBA00023136"/>
    </source>
</evidence>
<comment type="similarity">
    <text evidence="8">Belongs to the TRAP transporter small permease family.</text>
</comment>
<dbReference type="InterPro" id="IPR007387">
    <property type="entry name" value="TRAP_DctQ"/>
</dbReference>
<evidence type="ECO:0000259" key="10">
    <source>
        <dbReference type="Pfam" id="PF04290"/>
    </source>
</evidence>
<keyword evidence="12" id="KW-1185">Reference proteome</keyword>
<evidence type="ECO:0000256" key="8">
    <source>
        <dbReference type="ARBA" id="ARBA00038436"/>
    </source>
</evidence>
<evidence type="ECO:0000256" key="1">
    <source>
        <dbReference type="ARBA" id="ARBA00004429"/>
    </source>
</evidence>
<evidence type="ECO:0000256" key="2">
    <source>
        <dbReference type="ARBA" id="ARBA00022448"/>
    </source>
</evidence>
<evidence type="ECO:0000256" key="9">
    <source>
        <dbReference type="SAM" id="Phobius"/>
    </source>
</evidence>
<dbReference type="Proteomes" id="UP000469125">
    <property type="component" value="Unassembled WGS sequence"/>
</dbReference>
<evidence type="ECO:0000313" key="12">
    <source>
        <dbReference type="Proteomes" id="UP000469125"/>
    </source>
</evidence>
<accession>A0A6N8FDN9</accession>
<gene>
    <name evidence="11" type="ORF">GMD78_04395</name>
</gene>
<dbReference type="Pfam" id="PF04290">
    <property type="entry name" value="DctQ"/>
    <property type="match status" value="1"/>
</dbReference>
<dbReference type="GO" id="GO:0005886">
    <property type="term" value="C:plasma membrane"/>
    <property type="evidence" value="ECO:0007669"/>
    <property type="project" value="UniProtKB-SubCell"/>
</dbReference>
<feature type="domain" description="Tripartite ATP-independent periplasmic transporters DctQ component" evidence="10">
    <location>
        <begin position="30"/>
        <end position="157"/>
    </location>
</feature>
<dbReference type="AlphaFoldDB" id="A0A6N8FDN9"/>
<evidence type="ECO:0000256" key="5">
    <source>
        <dbReference type="ARBA" id="ARBA00022692"/>
    </source>
</evidence>
<proteinExistence type="inferred from homology"/>